<proteinExistence type="predicted"/>
<dbReference type="AlphaFoldDB" id="A0A290ZCW9"/>
<dbReference type="Proteomes" id="UP000218505">
    <property type="component" value="Chromosome"/>
</dbReference>
<organism evidence="1 2">
    <name type="scientific">Actinosynnema pretiosum</name>
    <dbReference type="NCBI Taxonomy" id="42197"/>
    <lineage>
        <taxon>Bacteria</taxon>
        <taxon>Bacillati</taxon>
        <taxon>Actinomycetota</taxon>
        <taxon>Actinomycetes</taxon>
        <taxon>Pseudonocardiales</taxon>
        <taxon>Pseudonocardiaceae</taxon>
        <taxon>Actinosynnema</taxon>
    </lineage>
</organism>
<evidence type="ECO:0000313" key="1">
    <source>
        <dbReference type="EMBL" id="ATE56858.1"/>
    </source>
</evidence>
<protein>
    <submittedName>
        <fullName evidence="1">Uncharacterized protein</fullName>
    </submittedName>
</protein>
<keyword evidence="2" id="KW-1185">Reference proteome</keyword>
<sequence>MATSHYGRTLTLFWNDSNVVGRWSDGAHLPPVPAPGPGGDVDWVVGLIEGYRREFPGARVRATNRESWLEPRSGRVAAARFRALADYPVALPEGSALHPLHFHLDAGDAKECWHWCSEVVHARAAFDVAG</sequence>
<name>A0A290ZCW9_9PSEU</name>
<dbReference type="RefSeq" id="WP_096496610.1">
    <property type="nucleotide sequence ID" value="NZ_CP023445.1"/>
</dbReference>
<dbReference type="KEGG" id="apre:CNX65_29185"/>
<evidence type="ECO:0000313" key="2">
    <source>
        <dbReference type="Proteomes" id="UP000218505"/>
    </source>
</evidence>
<accession>A0A290ZCW9</accession>
<reference evidence="1" key="1">
    <citation type="submission" date="2017-09" db="EMBL/GenBank/DDBJ databases">
        <title>Complete Genome Sequence of ansamitocin-producing Bacterium Actinosynnema pretiosum X47.</title>
        <authorList>
            <person name="Cao G."/>
            <person name="Zong G."/>
            <person name="Zhong C."/>
            <person name="Fu J."/>
        </authorList>
    </citation>
    <scope>NUCLEOTIDE SEQUENCE [LARGE SCALE GENOMIC DNA]</scope>
    <source>
        <strain evidence="1">X47</strain>
    </source>
</reference>
<dbReference type="EMBL" id="CP023445">
    <property type="protein sequence ID" value="ATE56858.1"/>
    <property type="molecule type" value="Genomic_DNA"/>
</dbReference>
<gene>
    <name evidence="1" type="ORF">CNX65_29185</name>
</gene>